<sequence>MRFFTALVPALLASVVSAGFTTYKLIAEGANNANQLTYYAPQRSTSLFLYIQILPDGGAHQSIINDFRTLVRNYGSKGVSIVPRIRYGPADGSEAPEPDNAALIRKDVELWAGVFKSVEGQIQIPVIHAGFLGLWGEWHGGPFCGSRGERDNETNKTLKRFIVDTLRSVTGKKVALRYPEDHHQLYRDSRAVTIHNDCILSAGPGTDGGDGGTFPSTNREWWKEYTIKVAGGNTYGGEGCDMGWGWNFGDVCGSNGLVAYVNRYKMSYINPGNPMRMQQLFNSADYKWCVDAIEAAMNKYQ</sequence>
<dbReference type="Pfam" id="PF16173">
    <property type="entry name" value="DUF4874"/>
    <property type="match status" value="1"/>
</dbReference>
<feature type="signal peptide" evidence="1">
    <location>
        <begin position="1"/>
        <end position="18"/>
    </location>
</feature>
<feature type="chain" id="PRO_5022726375" description="DUF4874 domain-containing protein" evidence="1">
    <location>
        <begin position="19"/>
        <end position="301"/>
    </location>
</feature>
<accession>A0A5C3Q7U5</accession>
<reference evidence="3 4" key="1">
    <citation type="journal article" date="2019" name="Nat. Ecol. Evol.">
        <title>Megaphylogeny resolves global patterns of mushroom evolution.</title>
        <authorList>
            <person name="Varga T."/>
            <person name="Krizsan K."/>
            <person name="Foldi C."/>
            <person name="Dima B."/>
            <person name="Sanchez-Garcia M."/>
            <person name="Sanchez-Ramirez S."/>
            <person name="Szollosi G.J."/>
            <person name="Szarkandi J.G."/>
            <person name="Papp V."/>
            <person name="Albert L."/>
            <person name="Andreopoulos W."/>
            <person name="Angelini C."/>
            <person name="Antonin V."/>
            <person name="Barry K.W."/>
            <person name="Bougher N.L."/>
            <person name="Buchanan P."/>
            <person name="Buyck B."/>
            <person name="Bense V."/>
            <person name="Catcheside P."/>
            <person name="Chovatia M."/>
            <person name="Cooper J."/>
            <person name="Damon W."/>
            <person name="Desjardin D."/>
            <person name="Finy P."/>
            <person name="Geml J."/>
            <person name="Haridas S."/>
            <person name="Hughes K."/>
            <person name="Justo A."/>
            <person name="Karasinski D."/>
            <person name="Kautmanova I."/>
            <person name="Kiss B."/>
            <person name="Kocsube S."/>
            <person name="Kotiranta H."/>
            <person name="LaButti K.M."/>
            <person name="Lechner B.E."/>
            <person name="Liimatainen K."/>
            <person name="Lipzen A."/>
            <person name="Lukacs Z."/>
            <person name="Mihaltcheva S."/>
            <person name="Morgado L.N."/>
            <person name="Niskanen T."/>
            <person name="Noordeloos M.E."/>
            <person name="Ohm R.A."/>
            <person name="Ortiz-Santana B."/>
            <person name="Ovrebo C."/>
            <person name="Racz N."/>
            <person name="Riley R."/>
            <person name="Savchenko A."/>
            <person name="Shiryaev A."/>
            <person name="Soop K."/>
            <person name="Spirin V."/>
            <person name="Szebenyi C."/>
            <person name="Tomsovsky M."/>
            <person name="Tulloss R.E."/>
            <person name="Uehling J."/>
            <person name="Grigoriev I.V."/>
            <person name="Vagvolgyi C."/>
            <person name="Papp T."/>
            <person name="Martin F.M."/>
            <person name="Miettinen O."/>
            <person name="Hibbett D.S."/>
            <person name="Nagy L.G."/>
        </authorList>
    </citation>
    <scope>NUCLEOTIDE SEQUENCE [LARGE SCALE GENOMIC DNA]</scope>
    <source>
        <strain evidence="3 4">CBS 309.79</strain>
    </source>
</reference>
<evidence type="ECO:0000313" key="4">
    <source>
        <dbReference type="Proteomes" id="UP000305067"/>
    </source>
</evidence>
<dbReference type="EMBL" id="ML178849">
    <property type="protein sequence ID" value="TFK97237.1"/>
    <property type="molecule type" value="Genomic_DNA"/>
</dbReference>
<feature type="domain" description="DUF4874" evidence="2">
    <location>
        <begin position="57"/>
        <end position="180"/>
    </location>
</feature>
<name>A0A5C3Q7U5_9AGAR</name>
<evidence type="ECO:0000259" key="2">
    <source>
        <dbReference type="Pfam" id="PF16173"/>
    </source>
</evidence>
<keyword evidence="1" id="KW-0732">Signal</keyword>
<proteinExistence type="predicted"/>
<protein>
    <recommendedName>
        <fullName evidence="2">DUF4874 domain-containing protein</fullName>
    </recommendedName>
</protein>
<gene>
    <name evidence="3" type="ORF">BDV98DRAFT_596845</name>
</gene>
<dbReference type="Proteomes" id="UP000305067">
    <property type="component" value="Unassembled WGS sequence"/>
</dbReference>
<dbReference type="AlphaFoldDB" id="A0A5C3Q7U5"/>
<dbReference type="OrthoDB" id="6085154at2759"/>
<evidence type="ECO:0000313" key="3">
    <source>
        <dbReference type="EMBL" id="TFK97237.1"/>
    </source>
</evidence>
<keyword evidence="4" id="KW-1185">Reference proteome</keyword>
<organism evidence="3 4">
    <name type="scientific">Pterulicium gracile</name>
    <dbReference type="NCBI Taxonomy" id="1884261"/>
    <lineage>
        <taxon>Eukaryota</taxon>
        <taxon>Fungi</taxon>
        <taxon>Dikarya</taxon>
        <taxon>Basidiomycota</taxon>
        <taxon>Agaricomycotina</taxon>
        <taxon>Agaricomycetes</taxon>
        <taxon>Agaricomycetidae</taxon>
        <taxon>Agaricales</taxon>
        <taxon>Pleurotineae</taxon>
        <taxon>Pterulaceae</taxon>
        <taxon>Pterulicium</taxon>
    </lineage>
</organism>
<dbReference type="InterPro" id="IPR032379">
    <property type="entry name" value="DUF4874"/>
</dbReference>
<evidence type="ECO:0000256" key="1">
    <source>
        <dbReference type="SAM" id="SignalP"/>
    </source>
</evidence>